<dbReference type="GO" id="GO:0046983">
    <property type="term" value="F:protein dimerization activity"/>
    <property type="evidence" value="ECO:0007669"/>
    <property type="project" value="InterPro"/>
</dbReference>
<dbReference type="GO" id="GO:0000155">
    <property type="term" value="F:phosphorelay sensor kinase activity"/>
    <property type="evidence" value="ECO:0007669"/>
    <property type="project" value="InterPro"/>
</dbReference>
<evidence type="ECO:0000313" key="12">
    <source>
        <dbReference type="Proteomes" id="UP000192674"/>
    </source>
</evidence>
<name>A0A1Y5XJH5_KIBAR</name>
<dbReference type="AlphaFoldDB" id="A0A1Y5XJH5"/>
<dbReference type="CDD" id="cd16917">
    <property type="entry name" value="HATPase_UhpB-NarQ-NarX-like"/>
    <property type="match status" value="1"/>
</dbReference>
<protein>
    <recommendedName>
        <fullName evidence="2">histidine kinase</fullName>
        <ecNumber evidence="2">2.7.13.3</ecNumber>
    </recommendedName>
</protein>
<dbReference type="EC" id="2.7.13.3" evidence="2"/>
<dbReference type="OrthoDB" id="227596at2"/>
<keyword evidence="5" id="KW-0547">Nucleotide-binding</keyword>
<keyword evidence="9" id="KW-0812">Transmembrane</keyword>
<evidence type="ECO:0000256" key="4">
    <source>
        <dbReference type="ARBA" id="ARBA00022679"/>
    </source>
</evidence>
<keyword evidence="12" id="KW-1185">Reference proteome</keyword>
<dbReference type="InterPro" id="IPR050482">
    <property type="entry name" value="Sensor_HK_TwoCompSys"/>
</dbReference>
<evidence type="ECO:0000313" key="11">
    <source>
        <dbReference type="EMBL" id="SMC92790.1"/>
    </source>
</evidence>
<organism evidence="11 12">
    <name type="scientific">Kibdelosporangium aridum</name>
    <dbReference type="NCBI Taxonomy" id="2030"/>
    <lineage>
        <taxon>Bacteria</taxon>
        <taxon>Bacillati</taxon>
        <taxon>Actinomycetota</taxon>
        <taxon>Actinomycetes</taxon>
        <taxon>Pseudonocardiales</taxon>
        <taxon>Pseudonocardiaceae</taxon>
        <taxon>Kibdelosporangium</taxon>
    </lineage>
</organism>
<evidence type="ECO:0000256" key="9">
    <source>
        <dbReference type="SAM" id="Phobius"/>
    </source>
</evidence>
<feature type="transmembrane region" description="Helical" evidence="9">
    <location>
        <begin position="12"/>
        <end position="41"/>
    </location>
</feature>
<evidence type="ECO:0000256" key="1">
    <source>
        <dbReference type="ARBA" id="ARBA00000085"/>
    </source>
</evidence>
<evidence type="ECO:0000256" key="7">
    <source>
        <dbReference type="ARBA" id="ARBA00022840"/>
    </source>
</evidence>
<gene>
    <name evidence="11" type="ORF">SAMN05661093_02884</name>
</gene>
<comment type="catalytic activity">
    <reaction evidence="1">
        <text>ATP + protein L-histidine = ADP + protein N-phospho-L-histidine.</text>
        <dbReference type="EC" id="2.7.13.3"/>
    </reaction>
</comment>
<evidence type="ECO:0000259" key="10">
    <source>
        <dbReference type="Pfam" id="PF07730"/>
    </source>
</evidence>
<dbReference type="GO" id="GO:0005524">
    <property type="term" value="F:ATP binding"/>
    <property type="evidence" value="ECO:0007669"/>
    <property type="project" value="UniProtKB-KW"/>
</dbReference>
<feature type="transmembrane region" description="Helical" evidence="9">
    <location>
        <begin position="88"/>
        <end position="108"/>
    </location>
</feature>
<dbReference type="PANTHER" id="PTHR24421">
    <property type="entry name" value="NITRATE/NITRITE SENSOR PROTEIN NARX-RELATED"/>
    <property type="match status" value="1"/>
</dbReference>
<dbReference type="Gene3D" id="1.20.5.1930">
    <property type="match status" value="1"/>
</dbReference>
<keyword evidence="4" id="KW-0808">Transferase</keyword>
<keyword evidence="3" id="KW-0597">Phosphoprotein</keyword>
<feature type="transmembrane region" description="Helical" evidence="9">
    <location>
        <begin position="344"/>
        <end position="363"/>
    </location>
</feature>
<dbReference type="InterPro" id="IPR011712">
    <property type="entry name" value="Sig_transdc_His_kin_sub3_dim/P"/>
</dbReference>
<feature type="domain" description="Signal transduction histidine kinase subgroup 3 dimerisation and phosphoacceptor" evidence="10">
    <location>
        <begin position="163"/>
        <end position="224"/>
    </location>
</feature>
<accession>A0A1Y5XJH5</accession>
<dbReference type="GO" id="GO:0016020">
    <property type="term" value="C:membrane"/>
    <property type="evidence" value="ECO:0007669"/>
    <property type="project" value="InterPro"/>
</dbReference>
<evidence type="ECO:0000256" key="6">
    <source>
        <dbReference type="ARBA" id="ARBA00022777"/>
    </source>
</evidence>
<feature type="transmembrane region" description="Helical" evidence="9">
    <location>
        <begin position="114"/>
        <end position="131"/>
    </location>
</feature>
<keyword evidence="9" id="KW-1133">Transmembrane helix</keyword>
<proteinExistence type="predicted"/>
<dbReference type="PANTHER" id="PTHR24421:SF10">
    <property type="entry name" value="NITRATE_NITRITE SENSOR PROTEIN NARQ"/>
    <property type="match status" value="1"/>
</dbReference>
<dbReference type="Gene3D" id="3.30.565.10">
    <property type="entry name" value="Histidine kinase-like ATPase, C-terminal domain"/>
    <property type="match status" value="1"/>
</dbReference>
<dbReference type="RefSeq" id="WP_084426718.1">
    <property type="nucleotide sequence ID" value="NZ_FWXV01000002.1"/>
</dbReference>
<reference evidence="11 12" key="1">
    <citation type="submission" date="2017-04" db="EMBL/GenBank/DDBJ databases">
        <authorList>
            <person name="Afonso C.L."/>
            <person name="Miller P.J."/>
            <person name="Scott M.A."/>
            <person name="Spackman E."/>
            <person name="Goraichik I."/>
            <person name="Dimitrov K.M."/>
            <person name="Suarez D.L."/>
            <person name="Swayne D.E."/>
        </authorList>
    </citation>
    <scope>NUCLEOTIDE SEQUENCE [LARGE SCALE GENOMIC DNA]</scope>
    <source>
        <strain evidence="11 12">DSM 43828</strain>
    </source>
</reference>
<dbReference type="Pfam" id="PF07730">
    <property type="entry name" value="HisKA_3"/>
    <property type="match status" value="1"/>
</dbReference>
<evidence type="ECO:0000256" key="3">
    <source>
        <dbReference type="ARBA" id="ARBA00022553"/>
    </source>
</evidence>
<sequence>MSVPWKSLWPAAIPLVPLFVEANWIELAIGLAVLGVAAILFERFPVVTLSVLVTAATAEAVLRAPLTQVWPLLAVAVYSYLAGRRVAGINFLPVLAVLPVSVLVNGLTVGLYDWFVSVLVLLVAVMAPWLVGRFRQQRTEIAAAGWERAALLERQREFQISHERARIARDMHDSLGHQWGLIALRAAALEVATDLPPKYQQLAGELRADVAHATERLHEIIVMLDSAKESTGVNGLIERSRAAGMEIDAPDDLPELAYQVVQEGLTNAAKHARGAPVTIRRVDNTVTITSGPGESGETVSSGTGLARLKEHLTVHAGPKDGGFELRATIPLPQAKQNPAQALKVPAIAAATILLVGGAFYVVAGLNNRLAPAVFDSLPVGAEQSSVEDKLPLFPMLGNPDQDSDACQRYWATEQRDDRLYYRLCFVDGRLADKQIVPRKDVP</sequence>
<keyword evidence="8" id="KW-0902">Two-component regulatory system</keyword>
<evidence type="ECO:0000256" key="5">
    <source>
        <dbReference type="ARBA" id="ARBA00022741"/>
    </source>
</evidence>
<keyword evidence="6 11" id="KW-0418">Kinase</keyword>
<evidence type="ECO:0000256" key="8">
    <source>
        <dbReference type="ARBA" id="ARBA00023012"/>
    </source>
</evidence>
<dbReference type="Proteomes" id="UP000192674">
    <property type="component" value="Unassembled WGS sequence"/>
</dbReference>
<keyword evidence="9" id="KW-0472">Membrane</keyword>
<dbReference type="EMBL" id="FWXV01000002">
    <property type="protein sequence ID" value="SMC92790.1"/>
    <property type="molecule type" value="Genomic_DNA"/>
</dbReference>
<evidence type="ECO:0000256" key="2">
    <source>
        <dbReference type="ARBA" id="ARBA00012438"/>
    </source>
</evidence>
<keyword evidence="7" id="KW-0067">ATP-binding</keyword>
<dbReference type="InterPro" id="IPR036890">
    <property type="entry name" value="HATPase_C_sf"/>
</dbReference>